<dbReference type="PANTHER" id="PTHR46572">
    <property type="entry name" value="RHO1 GDP-GTP EXCHANGE PROTEIN 1-RELATED"/>
    <property type="match status" value="1"/>
</dbReference>
<evidence type="ECO:0000259" key="4">
    <source>
        <dbReference type="PROSITE" id="PS50003"/>
    </source>
</evidence>
<dbReference type="SMART" id="SM00036">
    <property type="entry name" value="CNH"/>
    <property type="match status" value="1"/>
</dbReference>
<organism evidence="7 8">
    <name type="scientific">Cudoniella acicularis</name>
    <dbReference type="NCBI Taxonomy" id="354080"/>
    <lineage>
        <taxon>Eukaryota</taxon>
        <taxon>Fungi</taxon>
        <taxon>Dikarya</taxon>
        <taxon>Ascomycota</taxon>
        <taxon>Pezizomycotina</taxon>
        <taxon>Leotiomycetes</taxon>
        <taxon>Helotiales</taxon>
        <taxon>Tricladiaceae</taxon>
        <taxon>Cudoniella</taxon>
    </lineage>
</organism>
<dbReference type="InterPro" id="IPR000219">
    <property type="entry name" value="DH_dom"/>
</dbReference>
<dbReference type="Pfam" id="PF15405">
    <property type="entry name" value="PH_5"/>
    <property type="match status" value="1"/>
</dbReference>
<dbReference type="Pfam" id="PF26082">
    <property type="entry name" value="zf-C2H2_AcuF"/>
    <property type="match status" value="1"/>
</dbReference>
<dbReference type="SUPFAM" id="SSF50729">
    <property type="entry name" value="PH domain-like"/>
    <property type="match status" value="1"/>
</dbReference>
<keyword evidence="8" id="KW-1185">Reference proteome</keyword>
<evidence type="ECO:0000256" key="1">
    <source>
        <dbReference type="ARBA" id="ARBA00022553"/>
    </source>
</evidence>
<dbReference type="EMBL" id="JAAMPI010000329">
    <property type="protein sequence ID" value="KAF4632644.1"/>
    <property type="molecule type" value="Genomic_DNA"/>
</dbReference>
<evidence type="ECO:0000259" key="5">
    <source>
        <dbReference type="PROSITE" id="PS50010"/>
    </source>
</evidence>
<feature type="region of interest" description="Disordered" evidence="3">
    <location>
        <begin position="501"/>
        <end position="605"/>
    </location>
</feature>
<dbReference type="InterPro" id="IPR001849">
    <property type="entry name" value="PH_domain"/>
</dbReference>
<dbReference type="Pfam" id="PF00621">
    <property type="entry name" value="RhoGEF"/>
    <property type="match status" value="1"/>
</dbReference>
<feature type="region of interest" description="Disordered" evidence="3">
    <location>
        <begin position="137"/>
        <end position="167"/>
    </location>
</feature>
<dbReference type="SMART" id="SM00325">
    <property type="entry name" value="RhoGEF"/>
    <property type="match status" value="1"/>
</dbReference>
<feature type="compositionally biased region" description="Polar residues" evidence="3">
    <location>
        <begin position="592"/>
        <end position="601"/>
    </location>
</feature>
<keyword evidence="2" id="KW-0344">Guanine-nucleotide releasing factor</keyword>
<reference evidence="7 8" key="1">
    <citation type="submission" date="2020-03" db="EMBL/GenBank/DDBJ databases">
        <title>Draft Genome Sequence of Cudoniella acicularis.</title>
        <authorList>
            <person name="Buettner E."/>
            <person name="Kellner H."/>
        </authorList>
    </citation>
    <scope>NUCLEOTIDE SEQUENCE [LARGE SCALE GENOMIC DNA]</scope>
    <source>
        <strain evidence="7 8">DSM 108380</strain>
    </source>
</reference>
<feature type="domain" description="DH" evidence="5">
    <location>
        <begin position="633"/>
        <end position="824"/>
    </location>
</feature>
<dbReference type="GO" id="GO:0005085">
    <property type="term" value="F:guanyl-nucleotide exchange factor activity"/>
    <property type="evidence" value="ECO:0007669"/>
    <property type="project" value="UniProtKB-KW"/>
</dbReference>
<dbReference type="InterPro" id="IPR052233">
    <property type="entry name" value="Rho-type_GEFs"/>
</dbReference>
<proteinExistence type="predicted"/>
<dbReference type="SUPFAM" id="SSF48065">
    <property type="entry name" value="DBL homology domain (DH-domain)"/>
    <property type="match status" value="1"/>
</dbReference>
<evidence type="ECO:0000313" key="7">
    <source>
        <dbReference type="EMBL" id="KAF4632644.1"/>
    </source>
</evidence>
<dbReference type="OrthoDB" id="660555at2759"/>
<feature type="compositionally biased region" description="Basic and acidic residues" evidence="3">
    <location>
        <begin position="156"/>
        <end position="167"/>
    </location>
</feature>
<feature type="region of interest" description="Disordered" evidence="3">
    <location>
        <begin position="85"/>
        <end position="124"/>
    </location>
</feature>
<sequence>MNLAVIKYGPEMLELGIKVRRIDYHLTTVSKMPRFIETGQVNNHGIVYPLCSKEVKEISKILSLPQNQTKLAYSLPVTSILNGESLPFDEQQDPSQDTEPSTPDDLSDDSSETDTSDGSVDAPANLKNVRALVAKFPRKPTDASSESAHVKPAGKPAERGGSETEVTKARDAIKDIVTSLYKISTVIRRPLPSDRNIKSTETNVQHFAEFDQRYVSDKFPDANAEVIARLARGITRRRQLLKYRELHNKRLEVAVKSELLELKDIISLQRNQLPGGVTQTETKKTIVGNNINQVPSSDFVPSTKATTFVPRNPEVIEEVQSVADTASSYQSTSSGREIVRIPPRPRDLDGEEIEDFECPYCHVLCEIRSFNAWKQHILRDLEPYMCTFPKCSKPDRLYGSRLDWYQHELEEHRVEWFCNTEGHSSYQNQHDFKQHLANDHASSLPKEHLATLVHGFRRPLMEEGTPCSLCGNIPKSMQTHLARHQAQLALFAIPRRNYSDGESEINSTTSGHGLGRGSKTANSDDATIEESVENGSSDKNSRLGVSEDLADTTSDIIQSGIPDCEDEEWNLPANPDGTDYWLNTKNEKPGHQQGQSNSQVDKSSDPPKMLEYWAEFFKVTEDQLEGVAKEEIIRQNELHDIVVSEENYLRQINVLRVLYRDDLASWYPPVIAPHKLAKFISSVFGKVEAIKDVNDNYLLSPIKLRQKEQGPWITGFSDIFREWIRRARTPYIEYAAGFPYSMYSVRREAERNLLFRQFLEQARDNKLSNRSDWSTTIQIPLIRLQNYSLLLGSIQKKTQDVEEKEKLAIAIEEIKSVTLECDAKLDEFTKKLELTELNNKLFLRPGMKVELNLNHLGREVIFRGDLQRHGKNRFTWLDTHAILFDHYLVLAKAVAQKSGPGQLKEEAYDVSKLPIPVQLLVLENLGDPVSRNVARGIISQLSITRSKSSGHNIPREAAPTDGQDIKLLYPFTIKQLGKSEVYILYAASAENRQEWYNKILLAKTRHAAALYEQNAEPFRLRVMTDVCFQTDDASRIPQNPMIIGGTPLDRALRDTEREYGPKSVRFLEALCKAQVNCATTFSCYGSETVIIGTDYGAYISNKTNPREWQRAAIPINKITQIAVLEEFSLCLILADKALISYHLSEIVPAPDPEVLPEGRYVPQKLSGSRDVSFFAIARMKDRSLVFYKKREGLHSAFKVLEPKFIKAEQKSRNIFGRTKGTNPEFFREFDEFYIPEECTAMNIFSVYIAIVTLKGFDLLTLDKKVPTSLPDLKNPAVAAIASRLQGQRPLGMYRLSDVEFMLCYEECAVYVDKHGEVSRSVILEFVGRAKKAALYRGFLVLFHDDFVEIRNPESGRLRQIIAAGSDSLRCLDDGVNPLDYLEYGASTSQKISAASSGKVGRSSLKFVMAHPEVQGYQLVLEMVLDEGQGNELEPKF</sequence>
<dbReference type="PANTHER" id="PTHR46572:SF1">
    <property type="entry name" value="RHO1 GUANINE NUCLEOTIDE EXCHANGE FACTOR TUS1"/>
    <property type="match status" value="1"/>
</dbReference>
<comment type="caution">
    <text evidence="7">The sequence shown here is derived from an EMBL/GenBank/DDBJ whole genome shotgun (WGS) entry which is preliminary data.</text>
</comment>
<dbReference type="Gene3D" id="1.20.900.10">
    <property type="entry name" value="Dbl homology (DH) domain"/>
    <property type="match status" value="1"/>
</dbReference>
<keyword evidence="1" id="KW-0597">Phosphoprotein</keyword>
<dbReference type="InterPro" id="IPR035899">
    <property type="entry name" value="DBL_dom_sf"/>
</dbReference>
<dbReference type="InterPro" id="IPR001180">
    <property type="entry name" value="CNH_dom"/>
</dbReference>
<feature type="domain" description="PH" evidence="4">
    <location>
        <begin position="859"/>
        <end position="1004"/>
    </location>
</feature>
<dbReference type="Gene3D" id="2.30.29.30">
    <property type="entry name" value="Pleckstrin-homology domain (PH domain)/Phosphotyrosine-binding domain (PTB)"/>
    <property type="match status" value="1"/>
</dbReference>
<dbReference type="SMART" id="SM00233">
    <property type="entry name" value="PH"/>
    <property type="match status" value="1"/>
</dbReference>
<dbReference type="Proteomes" id="UP000566819">
    <property type="component" value="Unassembled WGS sequence"/>
</dbReference>
<dbReference type="PROSITE" id="PS50219">
    <property type="entry name" value="CNH"/>
    <property type="match status" value="1"/>
</dbReference>
<evidence type="ECO:0000313" key="8">
    <source>
        <dbReference type="Proteomes" id="UP000566819"/>
    </source>
</evidence>
<dbReference type="InterPro" id="IPR041675">
    <property type="entry name" value="PH_5"/>
</dbReference>
<feature type="domain" description="CNH" evidence="6">
    <location>
        <begin position="1072"/>
        <end position="1376"/>
    </location>
</feature>
<dbReference type="PROSITE" id="PS50010">
    <property type="entry name" value="DH_2"/>
    <property type="match status" value="1"/>
</dbReference>
<dbReference type="InterPro" id="IPR011993">
    <property type="entry name" value="PH-like_dom_sf"/>
</dbReference>
<dbReference type="InterPro" id="IPR058925">
    <property type="entry name" value="zf-C2H2_AcuF"/>
</dbReference>
<feature type="compositionally biased region" description="Acidic residues" evidence="3">
    <location>
        <begin position="105"/>
        <end position="115"/>
    </location>
</feature>
<protein>
    <submittedName>
        <fullName evidence="7">Uncharacterized protein</fullName>
    </submittedName>
</protein>
<dbReference type="Pfam" id="PF00780">
    <property type="entry name" value="CNH"/>
    <property type="match status" value="1"/>
</dbReference>
<dbReference type="PROSITE" id="PS50003">
    <property type="entry name" value="PH_DOMAIN"/>
    <property type="match status" value="1"/>
</dbReference>
<evidence type="ECO:0000256" key="2">
    <source>
        <dbReference type="ARBA" id="ARBA00022658"/>
    </source>
</evidence>
<gene>
    <name evidence="7" type="ORF">G7Y89_g5492</name>
</gene>
<evidence type="ECO:0000256" key="3">
    <source>
        <dbReference type="SAM" id="MobiDB-lite"/>
    </source>
</evidence>
<evidence type="ECO:0000259" key="6">
    <source>
        <dbReference type="PROSITE" id="PS50219"/>
    </source>
</evidence>
<accession>A0A8H4RMD6</accession>
<name>A0A8H4RMD6_9HELO</name>